<evidence type="ECO:0000313" key="3">
    <source>
        <dbReference type="Proteomes" id="UP001155483"/>
    </source>
</evidence>
<dbReference type="SUPFAM" id="SSF75304">
    <property type="entry name" value="Amidase signature (AS) enzymes"/>
    <property type="match status" value="1"/>
</dbReference>
<evidence type="ECO:0000313" key="2">
    <source>
        <dbReference type="EMBL" id="MCU7550114.1"/>
    </source>
</evidence>
<organism evidence="2 3">
    <name type="scientific">Paraflavisolibacter caeni</name>
    <dbReference type="NCBI Taxonomy" id="2982496"/>
    <lineage>
        <taxon>Bacteria</taxon>
        <taxon>Pseudomonadati</taxon>
        <taxon>Bacteroidota</taxon>
        <taxon>Chitinophagia</taxon>
        <taxon>Chitinophagales</taxon>
        <taxon>Chitinophagaceae</taxon>
        <taxon>Paraflavisolibacter</taxon>
    </lineage>
</organism>
<dbReference type="InterPro" id="IPR036928">
    <property type="entry name" value="AS_sf"/>
</dbReference>
<name>A0A9X2XVI7_9BACT</name>
<reference evidence="2" key="1">
    <citation type="submission" date="2022-09" db="EMBL/GenBank/DDBJ databases">
        <authorList>
            <person name="Yuan C."/>
            <person name="Ke Z."/>
        </authorList>
    </citation>
    <scope>NUCLEOTIDE SEQUENCE</scope>
    <source>
        <strain evidence="2">LB-8</strain>
    </source>
</reference>
<dbReference type="RefSeq" id="WP_279297554.1">
    <property type="nucleotide sequence ID" value="NZ_JAOTIF010000009.1"/>
</dbReference>
<dbReference type="Gene3D" id="3.90.1300.10">
    <property type="entry name" value="Amidase signature (AS) domain"/>
    <property type="match status" value="1"/>
</dbReference>
<dbReference type="Pfam" id="PF01425">
    <property type="entry name" value="Amidase"/>
    <property type="match status" value="1"/>
</dbReference>
<evidence type="ECO:0000259" key="1">
    <source>
        <dbReference type="Pfam" id="PF01425"/>
    </source>
</evidence>
<dbReference type="AlphaFoldDB" id="A0A9X2XVI7"/>
<dbReference type="EMBL" id="JAOTIF010000009">
    <property type="protein sequence ID" value="MCU7550114.1"/>
    <property type="molecule type" value="Genomic_DNA"/>
</dbReference>
<gene>
    <name evidence="2" type="ORF">OCK74_13405</name>
</gene>
<dbReference type="Proteomes" id="UP001155483">
    <property type="component" value="Unassembled WGS sequence"/>
</dbReference>
<accession>A0A9X2XVI7</accession>
<dbReference type="InterPro" id="IPR023631">
    <property type="entry name" value="Amidase_dom"/>
</dbReference>
<protein>
    <submittedName>
        <fullName evidence="2">Amidase family protein</fullName>
    </submittedName>
</protein>
<feature type="domain" description="Amidase" evidence="1">
    <location>
        <begin position="78"/>
        <end position="154"/>
    </location>
</feature>
<sequence length="161" mass="17974">MLEVLMGNQKKNGGTPINDLKIGVVQNFSGNDEIRRAFLKMTEKIKSQGYQMIDVQIPFDKARFDLKDLQKDREAANELLFNHADLLLLPTLNDHVPTIQEAQQKGPQAISPANTFFCNYFGLPAISLPYGKDSNGLPLAFQVAGKPMKDWEVLNVAQSII</sequence>
<keyword evidence="3" id="KW-1185">Reference proteome</keyword>
<reference evidence="2" key="2">
    <citation type="submission" date="2023-04" db="EMBL/GenBank/DDBJ databases">
        <title>Paracnuella aquatica gen. nov., sp. nov., a member of the family Chitinophagaceae isolated from a hot spring.</title>
        <authorList>
            <person name="Wang C."/>
        </authorList>
    </citation>
    <scope>NUCLEOTIDE SEQUENCE</scope>
    <source>
        <strain evidence="2">LB-8</strain>
    </source>
</reference>
<comment type="caution">
    <text evidence="2">The sequence shown here is derived from an EMBL/GenBank/DDBJ whole genome shotgun (WGS) entry which is preliminary data.</text>
</comment>
<proteinExistence type="predicted"/>